<protein>
    <submittedName>
        <fullName evidence="1">Uncharacterized protein</fullName>
    </submittedName>
</protein>
<dbReference type="AlphaFoldDB" id="A0A645GQ92"/>
<dbReference type="EMBL" id="VSSQ01079574">
    <property type="protein sequence ID" value="MPN29057.1"/>
    <property type="molecule type" value="Genomic_DNA"/>
</dbReference>
<reference evidence="1" key="1">
    <citation type="submission" date="2019-08" db="EMBL/GenBank/DDBJ databases">
        <authorList>
            <person name="Kucharzyk K."/>
            <person name="Murdoch R.W."/>
            <person name="Higgins S."/>
            <person name="Loffler F."/>
        </authorList>
    </citation>
    <scope>NUCLEOTIDE SEQUENCE</scope>
</reference>
<gene>
    <name evidence="1" type="ORF">SDC9_176505</name>
</gene>
<evidence type="ECO:0000313" key="1">
    <source>
        <dbReference type="EMBL" id="MPN29057.1"/>
    </source>
</evidence>
<name>A0A645GQ92_9ZZZZ</name>
<organism evidence="1">
    <name type="scientific">bioreactor metagenome</name>
    <dbReference type="NCBI Taxonomy" id="1076179"/>
    <lineage>
        <taxon>unclassified sequences</taxon>
        <taxon>metagenomes</taxon>
        <taxon>ecological metagenomes</taxon>
    </lineage>
</organism>
<proteinExistence type="predicted"/>
<comment type="caution">
    <text evidence="1">The sequence shown here is derived from an EMBL/GenBank/DDBJ whole genome shotgun (WGS) entry which is preliminary data.</text>
</comment>
<sequence>MGVYDGKLLKSMGCQATENILHNTYNRSTAQADRTQKIHMLGAVAIM</sequence>
<accession>A0A645GQ92</accession>